<dbReference type="Proteomes" id="UP001386955">
    <property type="component" value="Unassembled WGS sequence"/>
</dbReference>
<dbReference type="EMBL" id="JAYMYS010000006">
    <property type="protein sequence ID" value="KAK7389338.1"/>
    <property type="molecule type" value="Genomic_DNA"/>
</dbReference>
<organism evidence="1 2">
    <name type="scientific">Psophocarpus tetragonolobus</name>
    <name type="common">Winged bean</name>
    <name type="synonym">Dolichos tetragonolobus</name>
    <dbReference type="NCBI Taxonomy" id="3891"/>
    <lineage>
        <taxon>Eukaryota</taxon>
        <taxon>Viridiplantae</taxon>
        <taxon>Streptophyta</taxon>
        <taxon>Embryophyta</taxon>
        <taxon>Tracheophyta</taxon>
        <taxon>Spermatophyta</taxon>
        <taxon>Magnoliopsida</taxon>
        <taxon>eudicotyledons</taxon>
        <taxon>Gunneridae</taxon>
        <taxon>Pentapetalae</taxon>
        <taxon>rosids</taxon>
        <taxon>fabids</taxon>
        <taxon>Fabales</taxon>
        <taxon>Fabaceae</taxon>
        <taxon>Papilionoideae</taxon>
        <taxon>50 kb inversion clade</taxon>
        <taxon>NPAAA clade</taxon>
        <taxon>indigoferoid/millettioid clade</taxon>
        <taxon>Phaseoleae</taxon>
        <taxon>Psophocarpus</taxon>
    </lineage>
</organism>
<accession>A0AAN9XE96</accession>
<keyword evidence="2" id="KW-1185">Reference proteome</keyword>
<reference evidence="1 2" key="1">
    <citation type="submission" date="2024-01" db="EMBL/GenBank/DDBJ databases">
        <title>The genomes of 5 underutilized Papilionoideae crops provide insights into root nodulation and disease resistanc.</title>
        <authorList>
            <person name="Jiang F."/>
        </authorList>
    </citation>
    <scope>NUCLEOTIDE SEQUENCE [LARGE SCALE GENOMIC DNA]</scope>
    <source>
        <strain evidence="1">DUOXIRENSHENG_FW03</strain>
        <tissue evidence="1">Leaves</tissue>
    </source>
</reference>
<dbReference type="AlphaFoldDB" id="A0AAN9XE96"/>
<protein>
    <recommendedName>
        <fullName evidence="3">TMV resistance protein N</fullName>
    </recommendedName>
</protein>
<evidence type="ECO:0008006" key="3">
    <source>
        <dbReference type="Google" id="ProtNLM"/>
    </source>
</evidence>
<gene>
    <name evidence="1" type="ORF">VNO78_24248</name>
</gene>
<name>A0AAN9XE96_PSOTE</name>
<proteinExistence type="predicted"/>
<comment type="caution">
    <text evidence="1">The sequence shown here is derived from an EMBL/GenBank/DDBJ whole genome shotgun (WGS) entry which is preliminary data.</text>
</comment>
<evidence type="ECO:0000313" key="2">
    <source>
        <dbReference type="Proteomes" id="UP001386955"/>
    </source>
</evidence>
<sequence length="198" mass="22030">MVSRLIGMGSYHHVIDKLSNSISEVLTTHSSCDFLLPGDNYPYWLAYTGEGYSVPFQVPDDSECWMKGMTLCGVYSSAPKSMAIESLASVFIFNYTKCTIHMYKQAPIMSFTDEDWQGIISNLGPGDNVEIFVAFGHEMTVKKTGVYLIYGQSITTMEPSTEVEIEPSVIVRTGSTNKPKKNIFSRSAKKMRGCLCLN</sequence>
<evidence type="ECO:0000313" key="1">
    <source>
        <dbReference type="EMBL" id="KAK7389338.1"/>
    </source>
</evidence>